<dbReference type="InterPro" id="IPR036412">
    <property type="entry name" value="HAD-like_sf"/>
</dbReference>
<organism evidence="1 2">
    <name type="scientific">Corynebacterium guangdongense</name>
    <dbReference type="NCBI Taxonomy" id="1783348"/>
    <lineage>
        <taxon>Bacteria</taxon>
        <taxon>Bacillati</taxon>
        <taxon>Actinomycetota</taxon>
        <taxon>Actinomycetes</taxon>
        <taxon>Mycobacteriales</taxon>
        <taxon>Corynebacteriaceae</taxon>
        <taxon>Corynebacterium</taxon>
    </lineage>
</organism>
<accession>A0ABU1ZVB0</accession>
<reference evidence="1" key="1">
    <citation type="submission" date="2023-07" db="EMBL/GenBank/DDBJ databases">
        <title>Sequencing the genomes of 1000 actinobacteria strains.</title>
        <authorList>
            <person name="Klenk H.-P."/>
        </authorList>
    </citation>
    <scope>NUCLEOTIDE SEQUENCE</scope>
    <source>
        <strain evidence="1">DSM 107476</strain>
    </source>
</reference>
<dbReference type="Proteomes" id="UP001180840">
    <property type="component" value="Unassembled WGS sequence"/>
</dbReference>
<dbReference type="SFLD" id="SFLDS00003">
    <property type="entry name" value="Haloacid_Dehalogenase"/>
    <property type="match status" value="1"/>
</dbReference>
<dbReference type="Pfam" id="PF08282">
    <property type="entry name" value="Hydrolase_3"/>
    <property type="match status" value="1"/>
</dbReference>
<dbReference type="EMBL" id="JAVDXZ010000001">
    <property type="protein sequence ID" value="MDR7328868.1"/>
    <property type="molecule type" value="Genomic_DNA"/>
</dbReference>
<evidence type="ECO:0000313" key="2">
    <source>
        <dbReference type="Proteomes" id="UP001180840"/>
    </source>
</evidence>
<name>A0ABU1ZVB0_9CORY</name>
<dbReference type="NCBIfam" id="TIGR01484">
    <property type="entry name" value="HAD-SF-IIB"/>
    <property type="match status" value="1"/>
</dbReference>
<protein>
    <submittedName>
        <fullName evidence="1">Cof subfamily protein (Haloacid dehalogenase superfamily)</fullName>
    </submittedName>
</protein>
<dbReference type="SUPFAM" id="SSF56784">
    <property type="entry name" value="HAD-like"/>
    <property type="match status" value="1"/>
</dbReference>
<dbReference type="SFLD" id="SFLDG01140">
    <property type="entry name" value="C2.B:_Phosphomannomutase_and_P"/>
    <property type="match status" value="1"/>
</dbReference>
<keyword evidence="2" id="KW-1185">Reference proteome</keyword>
<dbReference type="Gene3D" id="3.30.1240.10">
    <property type="match status" value="1"/>
</dbReference>
<dbReference type="PANTHER" id="PTHR10000:SF53">
    <property type="entry name" value="5-AMINO-6-(5-PHOSPHO-D-RIBITYLAMINO)URACIL PHOSPHATASE YBJI-RELATED"/>
    <property type="match status" value="1"/>
</dbReference>
<dbReference type="Gene3D" id="3.40.50.1000">
    <property type="entry name" value="HAD superfamily/HAD-like"/>
    <property type="match status" value="1"/>
</dbReference>
<dbReference type="InterPro" id="IPR023214">
    <property type="entry name" value="HAD_sf"/>
</dbReference>
<sequence length="264" mass="27663">MTYRLIALDMDGTLLDGEGKFPPGFDEILRAAHEQGVVLAPASGRQLGTLVDMFDGLHGSPDGFIAENGAVVAHEGEIVSTSPMPTGPVHAIIDAALARGFVPVVCRPLMAHVPADLDAASTAEIDKYYHATSAEDDLHAIVDGEVVKVAVYREAVAEAEIYPVLRAAAPGLNVVVSGANWVDAMDPAVDKGVALRALARALAVKPHETAAFGDYLNDYALLEAAGTAWAMDNAHPDLKEIADHIAPANTEHGVAVVLRDLLGL</sequence>
<proteinExistence type="predicted"/>
<dbReference type="PANTHER" id="PTHR10000">
    <property type="entry name" value="PHOSPHOSERINE PHOSPHATASE"/>
    <property type="match status" value="1"/>
</dbReference>
<comment type="caution">
    <text evidence="1">The sequence shown here is derived from an EMBL/GenBank/DDBJ whole genome shotgun (WGS) entry which is preliminary data.</text>
</comment>
<dbReference type="RefSeq" id="WP_290197859.1">
    <property type="nucleotide sequence ID" value="NZ_CP047654.1"/>
</dbReference>
<gene>
    <name evidence="1" type="ORF">J2S39_000544</name>
</gene>
<evidence type="ECO:0000313" key="1">
    <source>
        <dbReference type="EMBL" id="MDR7328868.1"/>
    </source>
</evidence>
<dbReference type="InterPro" id="IPR006379">
    <property type="entry name" value="HAD-SF_hydro_IIB"/>
</dbReference>